<proteinExistence type="predicted"/>
<keyword evidence="1" id="KW-0812">Transmembrane</keyword>
<evidence type="ECO:0000256" key="1">
    <source>
        <dbReference type="SAM" id="Phobius"/>
    </source>
</evidence>
<dbReference type="AlphaFoldDB" id="A0A210R6X5"/>
<dbReference type="OrthoDB" id="5987729at2759"/>
<dbReference type="GO" id="GO:0006044">
    <property type="term" value="P:N-acetylglucosamine metabolic process"/>
    <property type="evidence" value="ECO:0007669"/>
    <property type="project" value="TreeGrafter"/>
</dbReference>
<feature type="transmembrane region" description="Helical" evidence="1">
    <location>
        <begin position="56"/>
        <end position="75"/>
    </location>
</feature>
<protein>
    <submittedName>
        <fullName evidence="2">Carbohydrate sulfotransferase 3</fullName>
    </submittedName>
</protein>
<evidence type="ECO:0000313" key="3">
    <source>
        <dbReference type="Proteomes" id="UP000242188"/>
    </source>
</evidence>
<dbReference type="InterPro" id="IPR051135">
    <property type="entry name" value="Gal/GlcNAc/GalNAc_ST"/>
</dbReference>
<dbReference type="EMBL" id="NEDP02000123">
    <property type="protein sequence ID" value="OWF56621.1"/>
    <property type="molecule type" value="Genomic_DNA"/>
</dbReference>
<keyword evidence="2" id="KW-0808">Transferase</keyword>
<dbReference type="PANTHER" id="PTHR10704">
    <property type="entry name" value="CARBOHYDRATE SULFOTRANSFERASE"/>
    <property type="match status" value="1"/>
</dbReference>
<dbReference type="Gene3D" id="3.40.50.300">
    <property type="entry name" value="P-loop containing nucleotide triphosphate hydrolases"/>
    <property type="match status" value="1"/>
</dbReference>
<dbReference type="PANTHER" id="PTHR10704:SF44">
    <property type="entry name" value="LD35051P-RELATED"/>
    <property type="match status" value="1"/>
</dbReference>
<keyword evidence="3" id="KW-1185">Reference proteome</keyword>
<dbReference type="Pfam" id="PF13469">
    <property type="entry name" value="Sulfotransfer_3"/>
    <property type="match status" value="1"/>
</dbReference>
<keyword evidence="1" id="KW-0472">Membrane</keyword>
<reference evidence="2 3" key="1">
    <citation type="journal article" date="2017" name="Nat. Ecol. Evol.">
        <title>Scallop genome provides insights into evolution of bilaterian karyotype and development.</title>
        <authorList>
            <person name="Wang S."/>
            <person name="Zhang J."/>
            <person name="Jiao W."/>
            <person name="Li J."/>
            <person name="Xun X."/>
            <person name="Sun Y."/>
            <person name="Guo X."/>
            <person name="Huan P."/>
            <person name="Dong B."/>
            <person name="Zhang L."/>
            <person name="Hu X."/>
            <person name="Sun X."/>
            <person name="Wang J."/>
            <person name="Zhao C."/>
            <person name="Wang Y."/>
            <person name="Wang D."/>
            <person name="Huang X."/>
            <person name="Wang R."/>
            <person name="Lv J."/>
            <person name="Li Y."/>
            <person name="Zhang Z."/>
            <person name="Liu B."/>
            <person name="Lu W."/>
            <person name="Hui Y."/>
            <person name="Liang J."/>
            <person name="Zhou Z."/>
            <person name="Hou R."/>
            <person name="Li X."/>
            <person name="Liu Y."/>
            <person name="Li H."/>
            <person name="Ning X."/>
            <person name="Lin Y."/>
            <person name="Zhao L."/>
            <person name="Xing Q."/>
            <person name="Dou J."/>
            <person name="Li Y."/>
            <person name="Mao J."/>
            <person name="Guo H."/>
            <person name="Dou H."/>
            <person name="Li T."/>
            <person name="Mu C."/>
            <person name="Jiang W."/>
            <person name="Fu Q."/>
            <person name="Fu X."/>
            <person name="Miao Y."/>
            <person name="Liu J."/>
            <person name="Yu Q."/>
            <person name="Li R."/>
            <person name="Liao H."/>
            <person name="Li X."/>
            <person name="Kong Y."/>
            <person name="Jiang Z."/>
            <person name="Chourrout D."/>
            <person name="Li R."/>
            <person name="Bao Z."/>
        </authorList>
    </citation>
    <scope>NUCLEOTIDE SEQUENCE [LARGE SCALE GENOMIC DNA]</scope>
    <source>
        <strain evidence="2 3">PY_sf001</strain>
    </source>
</reference>
<comment type="caution">
    <text evidence="2">The sequence shown here is derived from an EMBL/GenBank/DDBJ whole genome shotgun (WGS) entry which is preliminary data.</text>
</comment>
<evidence type="ECO:0000313" key="2">
    <source>
        <dbReference type="EMBL" id="OWF56621.1"/>
    </source>
</evidence>
<dbReference type="GO" id="GO:0006790">
    <property type="term" value="P:sulfur compound metabolic process"/>
    <property type="evidence" value="ECO:0007669"/>
    <property type="project" value="TreeGrafter"/>
</dbReference>
<dbReference type="SUPFAM" id="SSF52540">
    <property type="entry name" value="P-loop containing nucleoside triphosphate hydrolases"/>
    <property type="match status" value="1"/>
</dbReference>
<name>A0A210R6X5_MIZYE</name>
<gene>
    <name evidence="2" type="ORF">KP79_PYT16223</name>
</gene>
<dbReference type="GO" id="GO:0001517">
    <property type="term" value="F:N-acetylglucosamine 6-O-sulfotransferase activity"/>
    <property type="evidence" value="ECO:0007669"/>
    <property type="project" value="TreeGrafter"/>
</dbReference>
<sequence length="371" mass="42800">MRRLSLKEIRLKHLMFGIILTVLVIVVFRIRASVENVYVDHAWKVKPTKQPMSSNYTIHDVLLIGYVMGGTVFPAEVLGMRSGHFYVQEPLHKIAKHQYFKPGYICNMLDMQCNATTFADREALGIVQAVYQCDNTRYKAHLRMWQLRKIVGDQSNWQQNVKTHCGDEQHKDCRARILSQCSVSVSRVVSTPRLSLSLASRLLEQIPKLKIIHVLRDPRAMMNSILRAKWPLQSEEINTARSVCQKLRDDLAESSLIKRVLQGRILTVFHENLATTPEKTMQEIFDFVGYKIDEKGLLLKKSKKLFYDNSTLTAELWRTQVPWHVVKVTNDVCADLYRLLGYPGLVDRYELYNNSIPLLIPTNDRDTIQSG</sequence>
<dbReference type="InterPro" id="IPR027417">
    <property type="entry name" value="P-loop_NTPase"/>
</dbReference>
<dbReference type="Proteomes" id="UP000242188">
    <property type="component" value="Unassembled WGS sequence"/>
</dbReference>
<organism evidence="2 3">
    <name type="scientific">Mizuhopecten yessoensis</name>
    <name type="common">Japanese scallop</name>
    <name type="synonym">Patinopecten yessoensis</name>
    <dbReference type="NCBI Taxonomy" id="6573"/>
    <lineage>
        <taxon>Eukaryota</taxon>
        <taxon>Metazoa</taxon>
        <taxon>Spiralia</taxon>
        <taxon>Lophotrochozoa</taxon>
        <taxon>Mollusca</taxon>
        <taxon>Bivalvia</taxon>
        <taxon>Autobranchia</taxon>
        <taxon>Pteriomorphia</taxon>
        <taxon>Pectinida</taxon>
        <taxon>Pectinoidea</taxon>
        <taxon>Pectinidae</taxon>
        <taxon>Mizuhopecten</taxon>
    </lineage>
</organism>
<keyword evidence="1" id="KW-1133">Transmembrane helix</keyword>
<accession>A0A210R6X5</accession>